<comment type="caution">
    <text evidence="2">The sequence shown here is derived from an EMBL/GenBank/DDBJ whole genome shotgun (WGS) entry which is preliminary data.</text>
</comment>
<feature type="compositionally biased region" description="Polar residues" evidence="1">
    <location>
        <begin position="35"/>
        <end position="51"/>
    </location>
</feature>
<proteinExistence type="predicted"/>
<sequence length="51" mass="5908">MMYLASKQYTCSQDLITHLAPTRKRPHTHYPHSPATESSRPYVSIPSNNRH</sequence>
<dbReference type="Proteomes" id="UP001152607">
    <property type="component" value="Unassembled WGS sequence"/>
</dbReference>
<dbReference type="EMBL" id="CAOQHR010000005">
    <property type="protein sequence ID" value="CAI6334856.1"/>
    <property type="molecule type" value="Genomic_DNA"/>
</dbReference>
<feature type="compositionally biased region" description="Basic residues" evidence="1">
    <location>
        <begin position="21"/>
        <end position="30"/>
    </location>
</feature>
<keyword evidence="3" id="KW-1185">Reference proteome</keyword>
<organism evidence="2 3">
    <name type="scientific">Periconia digitata</name>
    <dbReference type="NCBI Taxonomy" id="1303443"/>
    <lineage>
        <taxon>Eukaryota</taxon>
        <taxon>Fungi</taxon>
        <taxon>Dikarya</taxon>
        <taxon>Ascomycota</taxon>
        <taxon>Pezizomycotina</taxon>
        <taxon>Dothideomycetes</taxon>
        <taxon>Pleosporomycetidae</taxon>
        <taxon>Pleosporales</taxon>
        <taxon>Massarineae</taxon>
        <taxon>Periconiaceae</taxon>
        <taxon>Periconia</taxon>
    </lineage>
</organism>
<accession>A0A9W4UH98</accession>
<dbReference type="AlphaFoldDB" id="A0A9W4UH98"/>
<name>A0A9W4UH98_9PLEO</name>
<evidence type="ECO:0000313" key="2">
    <source>
        <dbReference type="EMBL" id="CAI6334856.1"/>
    </source>
</evidence>
<protein>
    <submittedName>
        <fullName evidence="2">Uncharacterized protein</fullName>
    </submittedName>
</protein>
<gene>
    <name evidence="2" type="ORF">PDIGIT_LOCUS7925</name>
</gene>
<reference evidence="2" key="1">
    <citation type="submission" date="2023-01" db="EMBL/GenBank/DDBJ databases">
        <authorList>
            <person name="Van Ghelder C."/>
            <person name="Rancurel C."/>
        </authorList>
    </citation>
    <scope>NUCLEOTIDE SEQUENCE</scope>
    <source>
        <strain evidence="2">CNCM I-4278</strain>
    </source>
</reference>
<evidence type="ECO:0000313" key="3">
    <source>
        <dbReference type="Proteomes" id="UP001152607"/>
    </source>
</evidence>
<evidence type="ECO:0000256" key="1">
    <source>
        <dbReference type="SAM" id="MobiDB-lite"/>
    </source>
</evidence>
<feature type="region of interest" description="Disordered" evidence="1">
    <location>
        <begin position="20"/>
        <end position="51"/>
    </location>
</feature>